<protein>
    <submittedName>
        <fullName evidence="3">Outer membrane efflux protein</fullName>
    </submittedName>
</protein>
<accession>K6YUB7</accession>
<comment type="caution">
    <text evidence="3">The sequence shown here is derived from an EMBL/GenBank/DDBJ whole genome shotgun (WGS) entry which is preliminary data.</text>
</comment>
<dbReference type="GO" id="GO:0015562">
    <property type="term" value="F:efflux transmembrane transporter activity"/>
    <property type="evidence" value="ECO:0007669"/>
    <property type="project" value="InterPro"/>
</dbReference>
<proteinExistence type="predicted"/>
<evidence type="ECO:0000256" key="1">
    <source>
        <dbReference type="SAM" id="Coils"/>
    </source>
</evidence>
<dbReference type="SUPFAM" id="SSF56954">
    <property type="entry name" value="Outer membrane efflux proteins (OEP)"/>
    <property type="match status" value="1"/>
</dbReference>
<keyword evidence="2" id="KW-0732">Signal</keyword>
<dbReference type="PANTHER" id="PTHR30203:SF23">
    <property type="entry name" value="OUTER MEMBRANE EFFLUX PROTEIN"/>
    <property type="match status" value="1"/>
</dbReference>
<keyword evidence="4" id="KW-1185">Reference proteome</keyword>
<dbReference type="RefSeq" id="WP_006009325.1">
    <property type="nucleotide sequence ID" value="NZ_AUAV01000008.1"/>
</dbReference>
<keyword evidence="1" id="KW-0175">Coiled coil</keyword>
<dbReference type="Proteomes" id="UP000006251">
    <property type="component" value="Unassembled WGS sequence"/>
</dbReference>
<dbReference type="PANTHER" id="PTHR30203">
    <property type="entry name" value="OUTER MEMBRANE CATION EFFLUX PROTEIN"/>
    <property type="match status" value="1"/>
</dbReference>
<evidence type="ECO:0000313" key="4">
    <source>
        <dbReference type="Proteomes" id="UP000006251"/>
    </source>
</evidence>
<dbReference type="Gene3D" id="1.20.1600.10">
    <property type="entry name" value="Outer membrane efflux proteins (OEP)"/>
    <property type="match status" value="1"/>
</dbReference>
<dbReference type="AlphaFoldDB" id="K6YUB7"/>
<feature type="signal peptide" evidence="2">
    <location>
        <begin position="1"/>
        <end position="33"/>
    </location>
</feature>
<dbReference type="STRING" id="1121922.GCA_000428905_01807"/>
<organism evidence="3 4">
    <name type="scientific">Brumicola pallidula DSM 14239 = ACAM 615</name>
    <dbReference type="NCBI Taxonomy" id="1121922"/>
    <lineage>
        <taxon>Bacteria</taxon>
        <taxon>Pseudomonadati</taxon>
        <taxon>Pseudomonadota</taxon>
        <taxon>Gammaproteobacteria</taxon>
        <taxon>Alteromonadales</taxon>
        <taxon>Alteromonadaceae</taxon>
        <taxon>Brumicola</taxon>
    </lineage>
</organism>
<evidence type="ECO:0000313" key="3">
    <source>
        <dbReference type="EMBL" id="GAC27586.1"/>
    </source>
</evidence>
<sequence length="470" mass="52484">MKFSKVDHLRALRVASVSVILFNSAMLSFSVSANQSDNKNNHNQPPLSLTQAVSIAIENDPWLARSELRQKAMMDTSEAVDSLPNPIVSIGLANLPTDGLVFDQEPMTQLKAGVMQQFPRGNSLDIQVKQLQELALQHPLLRQDRMAKTKVIVSSLWLEIYRAQQTVALIENDRALFQQLAEIIQVSYSSAVGKLRQQDIVRAQLELTRLDDRLNTLMSQKEQASGQLLEWLSNGHDWQLSSADFTQYKRVSAKLPMIARLDPFALTLLAANDRQGLAQLLGAHPAVLAIEQRIDAGKTAVELAKQSYKSQWGVNASYAYRADDQLGRSRADFFSIGVSFDLPLLTQSSQDKKVSAAVREAEAIKTDKLLALRGLLSQLQSTWSGYQRMRKRQLIFDDNILVQIREQAEASLTAYTNDDGDFSDVVRARIDDLNVRIDVLNIQVDLLKAQVELNYFFATAVFATAVKVGQ</sequence>
<feature type="chain" id="PRO_5003897792" evidence="2">
    <location>
        <begin position="34"/>
        <end position="470"/>
    </location>
</feature>
<evidence type="ECO:0000256" key="2">
    <source>
        <dbReference type="SAM" id="SignalP"/>
    </source>
</evidence>
<reference evidence="4" key="1">
    <citation type="journal article" date="2014" name="Environ. Microbiol.">
        <title>Comparative genomics of the marine bacterial genus Glaciecola reveals the high degree of genomic diversity and genomic characteristic for cold adaptation.</title>
        <authorList>
            <person name="Qin Q.L."/>
            <person name="Xie B.B."/>
            <person name="Yu Y."/>
            <person name="Shu Y.L."/>
            <person name="Rong J.C."/>
            <person name="Zhang Y.J."/>
            <person name="Zhao D.L."/>
            <person name="Chen X.L."/>
            <person name="Zhang X.Y."/>
            <person name="Chen B."/>
            <person name="Zhou B.C."/>
            <person name="Zhang Y.Z."/>
        </authorList>
    </citation>
    <scope>NUCLEOTIDE SEQUENCE [LARGE SCALE GENOMIC DNA]</scope>
    <source>
        <strain evidence="4">ACAM 615</strain>
    </source>
</reference>
<dbReference type="InterPro" id="IPR010131">
    <property type="entry name" value="MdtP/NodT-like"/>
</dbReference>
<feature type="coiled-coil region" evidence="1">
    <location>
        <begin position="200"/>
        <end position="227"/>
    </location>
</feature>
<gene>
    <name evidence="3" type="ORF">GPAL_0706</name>
</gene>
<dbReference type="OrthoDB" id="5607838at2"/>
<dbReference type="EMBL" id="BAEQ01000014">
    <property type="protein sequence ID" value="GAC27586.1"/>
    <property type="molecule type" value="Genomic_DNA"/>
</dbReference>
<name>K6YUB7_9ALTE</name>